<reference evidence="10" key="1">
    <citation type="submission" date="2022-04" db="EMBL/GenBank/DDBJ databases">
        <title>Sequencing and genomic assembly of Halococcus dombrowskii.</title>
        <authorList>
            <person name="Lim S.W."/>
            <person name="MacLea K.S."/>
        </authorList>
    </citation>
    <scope>NUCLEOTIDE SEQUENCE</scope>
    <source>
        <strain evidence="10">H4</strain>
    </source>
</reference>
<feature type="region of interest" description="Disordered" evidence="8">
    <location>
        <begin position="70"/>
        <end position="114"/>
    </location>
</feature>
<dbReference type="SUPFAM" id="SSF52743">
    <property type="entry name" value="Subtilisin-like"/>
    <property type="match status" value="1"/>
</dbReference>
<comment type="similarity">
    <text evidence="1 6 7">Belongs to the peptidase S8 family.</text>
</comment>
<feature type="region of interest" description="Disordered" evidence="8">
    <location>
        <begin position="467"/>
        <end position="494"/>
    </location>
</feature>
<dbReference type="InterPro" id="IPR023828">
    <property type="entry name" value="Peptidase_S8_Ser-AS"/>
</dbReference>
<keyword evidence="3 6" id="KW-0378">Hydrolase</keyword>
<dbReference type="PROSITE" id="PS51892">
    <property type="entry name" value="SUBTILASE"/>
    <property type="match status" value="1"/>
</dbReference>
<dbReference type="GeneID" id="71762086"/>
<feature type="active site" description="Charge relay system" evidence="5 6">
    <location>
        <position position="183"/>
    </location>
</feature>
<dbReference type="PROSITE" id="PS00136">
    <property type="entry name" value="SUBTILASE_ASP"/>
    <property type="match status" value="1"/>
</dbReference>
<accession>A0AAX3AK70</accession>
<evidence type="ECO:0000256" key="8">
    <source>
        <dbReference type="SAM" id="MobiDB-lite"/>
    </source>
</evidence>
<protein>
    <submittedName>
        <fullName evidence="10">S8 family peptidase</fullName>
    </submittedName>
</protein>
<evidence type="ECO:0000313" key="10">
    <source>
        <dbReference type="EMBL" id="UOO94209.1"/>
    </source>
</evidence>
<dbReference type="EMBL" id="CP095005">
    <property type="protein sequence ID" value="UOO94209.1"/>
    <property type="molecule type" value="Genomic_DNA"/>
</dbReference>
<dbReference type="GO" id="GO:0006508">
    <property type="term" value="P:proteolysis"/>
    <property type="evidence" value="ECO:0007669"/>
    <property type="project" value="UniProtKB-KW"/>
</dbReference>
<dbReference type="PRINTS" id="PR00723">
    <property type="entry name" value="SUBTILISIN"/>
</dbReference>
<dbReference type="PANTHER" id="PTHR43806:SF11">
    <property type="entry name" value="CEREVISIN-RELATED"/>
    <property type="match status" value="1"/>
</dbReference>
<keyword evidence="4 6" id="KW-0720">Serine protease</keyword>
<proteinExistence type="inferred from homology"/>
<dbReference type="InterPro" id="IPR023827">
    <property type="entry name" value="Peptidase_S8_Asp-AS"/>
</dbReference>
<feature type="active site" description="Charge relay system" evidence="5 6">
    <location>
        <position position="415"/>
    </location>
</feature>
<dbReference type="PROSITE" id="PS00138">
    <property type="entry name" value="SUBTILASE_SER"/>
    <property type="match status" value="1"/>
</dbReference>
<feature type="active site" description="Charge relay system" evidence="5 6">
    <location>
        <position position="146"/>
    </location>
</feature>
<dbReference type="GO" id="GO:0004252">
    <property type="term" value="F:serine-type endopeptidase activity"/>
    <property type="evidence" value="ECO:0007669"/>
    <property type="project" value="UniProtKB-UniRule"/>
</dbReference>
<dbReference type="Proteomes" id="UP000830542">
    <property type="component" value="Chromosome"/>
</dbReference>
<name>A0AAX3AK70_HALDO</name>
<dbReference type="InterPro" id="IPR036852">
    <property type="entry name" value="Peptidase_S8/S53_dom_sf"/>
</dbReference>
<evidence type="ECO:0000256" key="2">
    <source>
        <dbReference type="ARBA" id="ARBA00022670"/>
    </source>
</evidence>
<keyword evidence="11" id="KW-1185">Reference proteome</keyword>
<evidence type="ECO:0000256" key="7">
    <source>
        <dbReference type="RuleBase" id="RU003355"/>
    </source>
</evidence>
<dbReference type="Pfam" id="PF00082">
    <property type="entry name" value="Peptidase_S8"/>
    <property type="match status" value="1"/>
</dbReference>
<evidence type="ECO:0000313" key="11">
    <source>
        <dbReference type="Proteomes" id="UP000830542"/>
    </source>
</evidence>
<dbReference type="PANTHER" id="PTHR43806">
    <property type="entry name" value="PEPTIDASE S8"/>
    <property type="match status" value="1"/>
</dbReference>
<gene>
    <name evidence="10" type="ORF">MUK72_09520</name>
</gene>
<feature type="compositionally biased region" description="Acidic residues" evidence="8">
    <location>
        <begin position="472"/>
        <end position="494"/>
    </location>
</feature>
<evidence type="ECO:0000259" key="9">
    <source>
        <dbReference type="Pfam" id="PF00082"/>
    </source>
</evidence>
<dbReference type="RefSeq" id="WP_244699462.1">
    <property type="nucleotide sequence ID" value="NZ_BAAADN010000058.1"/>
</dbReference>
<dbReference type="Gene3D" id="3.40.50.200">
    <property type="entry name" value="Peptidase S8/S53 domain"/>
    <property type="match status" value="1"/>
</dbReference>
<dbReference type="InterPro" id="IPR000209">
    <property type="entry name" value="Peptidase_S8/S53_dom"/>
</dbReference>
<dbReference type="AlphaFoldDB" id="A0AAX3AK70"/>
<sequence length="494" mass="51471">MVDHSRRKFLQLTGMAGAGLAFGTTAVSAASGKKRFLIDLREVDRSAVSADTEIIHDLADIDVLVAAGDPDEVGGPAATAPDVEIAPHDDEWDGDDGPAVERDDDDAETPGVPDRRTLQWDKHAQELAEEVHETTRGAGSRVAVIDTGVYADHPDLDEVVNEELSRNFTGDGGGFFASGASDHGTHVAGITAGTNDYDGERGGILGTAPKTDLLALRVFAAGEEGAATGDILAAIVYAAETDCDAANLSLGIPATDGNRSPELVAIQKLYGRAASYANEQGTVVVNSAGNSAVDLDPKGTIGVPTEADGVFSVAATGPIGYIWDDGFDDEIEAEEALESENLRKPTTQPAKYTTYGGSVVDVSAAGGNFDPDAQDEANDGDADSPKWFYDLVLSTVYSEENGEVSPDYGFKAGTSMAAPQVTGAVALVRSLRPEMSVAAVEDLLRDTARDIGEPDYRGDGHLDLTALVDAAGGEDEDDDDDGDDDDGDDEDGDD</sequence>
<dbReference type="PROSITE" id="PS51318">
    <property type="entry name" value="TAT"/>
    <property type="match status" value="1"/>
</dbReference>
<dbReference type="InterPro" id="IPR006311">
    <property type="entry name" value="TAT_signal"/>
</dbReference>
<evidence type="ECO:0000256" key="5">
    <source>
        <dbReference type="PIRSR" id="PIRSR615500-1"/>
    </source>
</evidence>
<keyword evidence="2 6" id="KW-0645">Protease</keyword>
<dbReference type="InterPro" id="IPR050131">
    <property type="entry name" value="Peptidase_S8_subtilisin-like"/>
</dbReference>
<organism evidence="10 11">
    <name type="scientific">Halococcus dombrowskii</name>
    <dbReference type="NCBI Taxonomy" id="179637"/>
    <lineage>
        <taxon>Archaea</taxon>
        <taxon>Methanobacteriati</taxon>
        <taxon>Methanobacteriota</taxon>
        <taxon>Stenosarchaea group</taxon>
        <taxon>Halobacteria</taxon>
        <taxon>Halobacteriales</taxon>
        <taxon>Halococcaceae</taxon>
        <taxon>Halococcus</taxon>
    </lineage>
</organism>
<dbReference type="InterPro" id="IPR019546">
    <property type="entry name" value="TAT_signal_bac_arc"/>
</dbReference>
<dbReference type="KEGG" id="hdo:MUK72_09520"/>
<feature type="compositionally biased region" description="Acidic residues" evidence="8">
    <location>
        <begin position="90"/>
        <end position="108"/>
    </location>
</feature>
<evidence type="ECO:0000256" key="4">
    <source>
        <dbReference type="ARBA" id="ARBA00022825"/>
    </source>
</evidence>
<evidence type="ECO:0000256" key="3">
    <source>
        <dbReference type="ARBA" id="ARBA00022801"/>
    </source>
</evidence>
<feature type="domain" description="Peptidase S8/S53" evidence="9">
    <location>
        <begin position="137"/>
        <end position="452"/>
    </location>
</feature>
<dbReference type="InterPro" id="IPR015500">
    <property type="entry name" value="Peptidase_S8_subtilisin-rel"/>
</dbReference>
<evidence type="ECO:0000256" key="1">
    <source>
        <dbReference type="ARBA" id="ARBA00011073"/>
    </source>
</evidence>
<evidence type="ECO:0000256" key="6">
    <source>
        <dbReference type="PROSITE-ProRule" id="PRU01240"/>
    </source>
</evidence>
<dbReference type="NCBIfam" id="TIGR01409">
    <property type="entry name" value="TAT_signal_seq"/>
    <property type="match status" value="1"/>
</dbReference>